<proteinExistence type="predicted"/>
<dbReference type="EMBL" id="JAWDGP010002587">
    <property type="protein sequence ID" value="KAK3781826.1"/>
    <property type="molecule type" value="Genomic_DNA"/>
</dbReference>
<evidence type="ECO:0000313" key="3">
    <source>
        <dbReference type="Proteomes" id="UP001283361"/>
    </source>
</evidence>
<gene>
    <name evidence="2" type="ORF">RRG08_016948</name>
</gene>
<evidence type="ECO:0000256" key="1">
    <source>
        <dbReference type="SAM" id="MobiDB-lite"/>
    </source>
</evidence>
<evidence type="ECO:0000313" key="2">
    <source>
        <dbReference type="EMBL" id="KAK3781826.1"/>
    </source>
</evidence>
<dbReference type="Proteomes" id="UP001283361">
    <property type="component" value="Unassembled WGS sequence"/>
</dbReference>
<comment type="caution">
    <text evidence="2">The sequence shown here is derived from an EMBL/GenBank/DDBJ whole genome shotgun (WGS) entry which is preliminary data.</text>
</comment>
<accession>A0AAE1A7C1</accession>
<name>A0AAE1A7C1_9GAST</name>
<dbReference type="AlphaFoldDB" id="A0AAE1A7C1"/>
<organism evidence="2 3">
    <name type="scientific">Elysia crispata</name>
    <name type="common">lettuce slug</name>
    <dbReference type="NCBI Taxonomy" id="231223"/>
    <lineage>
        <taxon>Eukaryota</taxon>
        <taxon>Metazoa</taxon>
        <taxon>Spiralia</taxon>
        <taxon>Lophotrochozoa</taxon>
        <taxon>Mollusca</taxon>
        <taxon>Gastropoda</taxon>
        <taxon>Heterobranchia</taxon>
        <taxon>Euthyneura</taxon>
        <taxon>Panpulmonata</taxon>
        <taxon>Sacoglossa</taxon>
        <taxon>Placobranchoidea</taxon>
        <taxon>Plakobranchidae</taxon>
        <taxon>Elysia</taxon>
    </lineage>
</organism>
<reference evidence="2" key="1">
    <citation type="journal article" date="2023" name="G3 (Bethesda)">
        <title>A reference genome for the long-term kleptoplast-retaining sea slug Elysia crispata morphotype clarki.</title>
        <authorList>
            <person name="Eastman K.E."/>
            <person name="Pendleton A.L."/>
            <person name="Shaikh M.A."/>
            <person name="Suttiyut T."/>
            <person name="Ogas R."/>
            <person name="Tomko P."/>
            <person name="Gavelis G."/>
            <person name="Widhalm J.R."/>
            <person name="Wisecaver J.H."/>
        </authorList>
    </citation>
    <scope>NUCLEOTIDE SEQUENCE</scope>
    <source>
        <strain evidence="2">ECLA1</strain>
    </source>
</reference>
<protein>
    <submittedName>
        <fullName evidence="2">Uncharacterized protein</fullName>
    </submittedName>
</protein>
<feature type="compositionally biased region" description="Basic and acidic residues" evidence="1">
    <location>
        <begin position="1"/>
        <end position="28"/>
    </location>
</feature>
<keyword evidence="3" id="KW-1185">Reference proteome</keyword>
<feature type="region of interest" description="Disordered" evidence="1">
    <location>
        <begin position="1"/>
        <end position="56"/>
    </location>
</feature>
<sequence>MVRAEGRDCMPRSKAPELITGEKRKGEKGSAGLGGNRKMSGKGMDGHAQGIPDPASAHVTPVVRHAAPPGMSGGCHKGLVQENAHGVQITLVLVRTL</sequence>